<dbReference type="PANTHER" id="PTHR15111">
    <property type="entry name" value="RNA POLYMERASE II SUBUNIT 5-MEDIATING PROTEIN NNX3"/>
    <property type="match status" value="1"/>
</dbReference>
<evidence type="ECO:0000256" key="5">
    <source>
        <dbReference type="SAM" id="MobiDB-lite"/>
    </source>
</evidence>
<dbReference type="STRING" id="3916.A0A1S3TGY0"/>
<keyword evidence="6" id="KW-1185">Reference proteome</keyword>
<feature type="coiled-coil region" evidence="4">
    <location>
        <begin position="106"/>
        <end position="147"/>
    </location>
</feature>
<evidence type="ECO:0000256" key="1">
    <source>
        <dbReference type="ARBA" id="ARBA00004123"/>
    </source>
</evidence>
<dbReference type="GO" id="GO:0000122">
    <property type="term" value="P:negative regulation of transcription by RNA polymerase II"/>
    <property type="evidence" value="ECO:0007669"/>
    <property type="project" value="TreeGrafter"/>
</dbReference>
<evidence type="ECO:0000313" key="6">
    <source>
        <dbReference type="Proteomes" id="UP000087766"/>
    </source>
</evidence>
<comment type="similarity">
    <text evidence="3">Belongs to the RNA polymerase II subunit 5-mediating protein family.</text>
</comment>
<dbReference type="OrthoDB" id="21413at2759"/>
<dbReference type="Gene3D" id="1.10.287.370">
    <property type="match status" value="1"/>
</dbReference>
<evidence type="ECO:0000313" key="7">
    <source>
        <dbReference type="RefSeq" id="XP_014493020.1"/>
    </source>
</evidence>
<dbReference type="GO" id="GO:0005634">
    <property type="term" value="C:nucleus"/>
    <property type="evidence" value="ECO:0007669"/>
    <property type="project" value="UniProtKB-SubCell"/>
</dbReference>
<dbReference type="KEGG" id="vra:106755388"/>
<feature type="region of interest" description="Disordered" evidence="5">
    <location>
        <begin position="283"/>
        <end position="359"/>
    </location>
</feature>
<dbReference type="RefSeq" id="XP_014493020.1">
    <property type="nucleotide sequence ID" value="XM_014637534.2"/>
</dbReference>
<reference evidence="7" key="1">
    <citation type="submission" date="2025-08" db="UniProtKB">
        <authorList>
            <consortium name="RefSeq"/>
        </authorList>
    </citation>
    <scope>IDENTIFICATION</scope>
    <source>
        <tissue evidence="7">Leaf</tissue>
    </source>
</reference>
<dbReference type="GO" id="GO:0003714">
    <property type="term" value="F:transcription corepressor activity"/>
    <property type="evidence" value="ECO:0007669"/>
    <property type="project" value="TreeGrafter"/>
</dbReference>
<keyword evidence="2" id="KW-0539">Nucleus</keyword>
<dbReference type="Proteomes" id="UP000087766">
    <property type="component" value="Unplaced"/>
</dbReference>
<dbReference type="Pfam" id="PF02996">
    <property type="entry name" value="Prefoldin"/>
    <property type="match status" value="1"/>
</dbReference>
<dbReference type="GO" id="GO:0019212">
    <property type="term" value="F:phosphatase inhibitor activity"/>
    <property type="evidence" value="ECO:0007669"/>
    <property type="project" value="TreeGrafter"/>
</dbReference>
<gene>
    <name evidence="7" type="primary">LOC106755388</name>
</gene>
<dbReference type="InterPro" id="IPR009053">
    <property type="entry name" value="Prefoldin"/>
</dbReference>
<protein>
    <submittedName>
        <fullName evidence="7">RNA polymerase II subunit 5-mediating protein homolog</fullName>
    </submittedName>
</protein>
<evidence type="ECO:0000256" key="4">
    <source>
        <dbReference type="SAM" id="Coils"/>
    </source>
</evidence>
<dbReference type="InterPro" id="IPR052255">
    <property type="entry name" value="RNA_pol_II_subunit5-mediator"/>
</dbReference>
<dbReference type="InterPro" id="IPR004127">
    <property type="entry name" value="Prefoldin_subunit_alpha"/>
</dbReference>
<dbReference type="GO" id="GO:0006457">
    <property type="term" value="P:protein folding"/>
    <property type="evidence" value="ECO:0007669"/>
    <property type="project" value="UniProtKB-ARBA"/>
</dbReference>
<sequence>MEESVKKGTVTSLAPLFPVDEAQKAAKRVEDAIADKRGELDRVRGFIADNNNLVNLVHKLPEELSHDIMVPFGKAAFFPGRLIHTNEFLVLLGEGYYAERTSNQTVEILQRRGKSMDSQVDSLEANIKDLEAEASFFNDIVSQLEEDLVDIWEYEEEDSIEGESESGKLQQDERMQARYDELEKEELAAESGNQSDENDESTGDIDEMSYQGHIDNNLQNSKDFRQSAPLGQTNDKIKRAELPEKQHRKEDITDQLNFASLGVQSTVREREKLVESIYPTEKIPFGSKEKPAQSTITSKTEVPHQTAQRSFDSRKAFPGSIIEHAENIERSSREQSSASSQGSSSQSSKPVSRFKMQRR</sequence>
<dbReference type="GeneID" id="106755388"/>
<feature type="compositionally biased region" description="Basic and acidic residues" evidence="5">
    <location>
        <begin position="323"/>
        <end position="333"/>
    </location>
</feature>
<comment type="subcellular location">
    <subcellularLocation>
        <location evidence="1">Nucleus</location>
    </subcellularLocation>
</comment>
<organism evidence="6 7">
    <name type="scientific">Vigna radiata var. radiata</name>
    <name type="common">Mung bean</name>
    <name type="synonym">Phaseolus aureus</name>
    <dbReference type="NCBI Taxonomy" id="3916"/>
    <lineage>
        <taxon>Eukaryota</taxon>
        <taxon>Viridiplantae</taxon>
        <taxon>Streptophyta</taxon>
        <taxon>Embryophyta</taxon>
        <taxon>Tracheophyta</taxon>
        <taxon>Spermatophyta</taxon>
        <taxon>Magnoliopsida</taxon>
        <taxon>eudicotyledons</taxon>
        <taxon>Gunneridae</taxon>
        <taxon>Pentapetalae</taxon>
        <taxon>rosids</taxon>
        <taxon>fabids</taxon>
        <taxon>Fabales</taxon>
        <taxon>Fabaceae</taxon>
        <taxon>Papilionoideae</taxon>
        <taxon>50 kb inversion clade</taxon>
        <taxon>NPAAA clade</taxon>
        <taxon>indigoferoid/millettioid clade</taxon>
        <taxon>Phaseoleae</taxon>
        <taxon>Vigna</taxon>
    </lineage>
</organism>
<dbReference type="PANTHER" id="PTHR15111:SF0">
    <property type="entry name" value="UNCONVENTIONAL PREFOLDIN RPB5 INTERACTOR 1"/>
    <property type="match status" value="1"/>
</dbReference>
<dbReference type="AlphaFoldDB" id="A0A1S3TGY0"/>
<dbReference type="SUPFAM" id="SSF46579">
    <property type="entry name" value="Prefoldin"/>
    <property type="match status" value="1"/>
</dbReference>
<dbReference type="CDD" id="cd23159">
    <property type="entry name" value="Prefoldin_URI1"/>
    <property type="match status" value="1"/>
</dbReference>
<feature type="region of interest" description="Disordered" evidence="5">
    <location>
        <begin position="184"/>
        <end position="251"/>
    </location>
</feature>
<dbReference type="GO" id="GO:0009409">
    <property type="term" value="P:response to cold"/>
    <property type="evidence" value="ECO:0007669"/>
    <property type="project" value="UniProtKB-ARBA"/>
</dbReference>
<accession>A0A1S3TGY0</accession>
<feature type="compositionally biased region" description="Basic and acidic residues" evidence="5">
    <location>
        <begin position="235"/>
        <end position="251"/>
    </location>
</feature>
<name>A0A1S3TGY0_VIGRR</name>
<feature type="compositionally biased region" description="Low complexity" evidence="5">
    <location>
        <begin position="334"/>
        <end position="353"/>
    </location>
</feature>
<feature type="compositionally biased region" description="Acidic residues" evidence="5">
    <location>
        <begin position="196"/>
        <end position="207"/>
    </location>
</feature>
<dbReference type="GO" id="GO:0003682">
    <property type="term" value="F:chromatin binding"/>
    <property type="evidence" value="ECO:0007669"/>
    <property type="project" value="TreeGrafter"/>
</dbReference>
<evidence type="ECO:0000256" key="3">
    <source>
        <dbReference type="ARBA" id="ARBA00038295"/>
    </source>
</evidence>
<keyword evidence="4" id="KW-0175">Coiled coil</keyword>
<feature type="compositionally biased region" description="Polar residues" evidence="5">
    <location>
        <begin position="292"/>
        <end position="310"/>
    </location>
</feature>
<evidence type="ECO:0000256" key="2">
    <source>
        <dbReference type="ARBA" id="ARBA00023242"/>
    </source>
</evidence>
<proteinExistence type="inferred from homology"/>